<keyword evidence="9" id="KW-0472">Membrane</keyword>
<dbReference type="EC" id="4.4.1.20" evidence="15"/>
<keyword evidence="4" id="KW-1000">Mitochondrion outer membrane</keyword>
<dbReference type="GO" id="GO:0006629">
    <property type="term" value="P:lipid metabolic process"/>
    <property type="evidence" value="ECO:0007669"/>
    <property type="project" value="UniProtKB-KW"/>
</dbReference>
<dbReference type="InterPro" id="IPR001129">
    <property type="entry name" value="Membr-assoc_MAPEG"/>
</dbReference>
<keyword evidence="11" id="KW-0456">Lyase</keyword>
<accession>A0A3N4IPF3</accession>
<name>A0A3N4IPF3_ASCIM</name>
<comment type="catalytic activity">
    <reaction evidence="16">
        <text>leukotriene C4 = leukotriene A4 + glutathione</text>
        <dbReference type="Rhea" id="RHEA:17617"/>
        <dbReference type="ChEBI" id="CHEBI:57463"/>
        <dbReference type="ChEBI" id="CHEBI:57925"/>
        <dbReference type="ChEBI" id="CHEBI:57973"/>
        <dbReference type="EC" id="4.4.1.20"/>
    </reaction>
    <physiologicalReaction direction="right-to-left" evidence="16">
        <dbReference type="Rhea" id="RHEA:17619"/>
    </physiologicalReaction>
</comment>
<evidence type="ECO:0000313" key="21">
    <source>
        <dbReference type="EMBL" id="RPA86111.1"/>
    </source>
</evidence>
<keyword evidence="5" id="KW-1133">Transmembrane helix</keyword>
<dbReference type="STRING" id="1160509.A0A3N4IPF3"/>
<dbReference type="PANTHER" id="PTHR10250">
    <property type="entry name" value="MICROSOMAL GLUTATHIONE S-TRANSFERASE"/>
    <property type="match status" value="1"/>
</dbReference>
<dbReference type="OrthoDB" id="410651at2759"/>
<comment type="pathway">
    <text evidence="14">Lipid metabolism; arachidonate metabolism.</text>
</comment>
<keyword evidence="12" id="KW-0449">Lipoprotein</keyword>
<evidence type="ECO:0000256" key="14">
    <source>
        <dbReference type="ARBA" id="ARBA00037916"/>
    </source>
</evidence>
<evidence type="ECO:0000313" key="22">
    <source>
        <dbReference type="Proteomes" id="UP000275078"/>
    </source>
</evidence>
<evidence type="ECO:0000256" key="9">
    <source>
        <dbReference type="ARBA" id="ARBA00023136"/>
    </source>
</evidence>
<evidence type="ECO:0000256" key="19">
    <source>
        <dbReference type="ARBA" id="ARBA00075145"/>
    </source>
</evidence>
<organism evidence="21 22">
    <name type="scientific">Ascobolus immersus RN42</name>
    <dbReference type="NCBI Taxonomy" id="1160509"/>
    <lineage>
        <taxon>Eukaryota</taxon>
        <taxon>Fungi</taxon>
        <taxon>Dikarya</taxon>
        <taxon>Ascomycota</taxon>
        <taxon>Pezizomycotina</taxon>
        <taxon>Pezizomycetes</taxon>
        <taxon>Pezizales</taxon>
        <taxon>Ascobolaceae</taxon>
        <taxon>Ascobolus</taxon>
    </lineage>
</organism>
<sequence>MAPIVISRDYGFVFATATASTIINTWHGMKVTSARQKAGIPYPNPYATAEQADKDINKYVFNCWQRAHQNYLENYPAFLALLFISGARYPLYAAGAGAIWLAGRIAYAIGYANPQGKEGKGRMKGAFQYVGLFGLLGLSGKTCWDLLA</sequence>
<dbReference type="InterPro" id="IPR023352">
    <property type="entry name" value="MAPEG-like_dom_sf"/>
</dbReference>
<evidence type="ECO:0000256" key="4">
    <source>
        <dbReference type="ARBA" id="ARBA00022787"/>
    </source>
</evidence>
<dbReference type="GO" id="GO:0004602">
    <property type="term" value="F:glutathione peroxidase activity"/>
    <property type="evidence" value="ECO:0007669"/>
    <property type="project" value="TreeGrafter"/>
</dbReference>
<evidence type="ECO:0000256" key="15">
    <source>
        <dbReference type="ARBA" id="ARBA00039056"/>
    </source>
</evidence>
<dbReference type="Proteomes" id="UP000275078">
    <property type="component" value="Unassembled WGS sequence"/>
</dbReference>
<keyword evidence="10" id="KW-0564">Palmitate</keyword>
<evidence type="ECO:0000256" key="6">
    <source>
        <dbReference type="ARBA" id="ARBA00023002"/>
    </source>
</evidence>
<dbReference type="GO" id="GO:0005783">
    <property type="term" value="C:endoplasmic reticulum"/>
    <property type="evidence" value="ECO:0007669"/>
    <property type="project" value="TreeGrafter"/>
</dbReference>
<dbReference type="Pfam" id="PF01124">
    <property type="entry name" value="MAPEG"/>
    <property type="match status" value="1"/>
</dbReference>
<comment type="catalytic activity">
    <reaction evidence="17">
        <text>15-deoxy-Delta(12,14)-prostaglandin J2 + glutathione = 15-deoxy-Delta(12,14)-prostaglandin J2-S-(R)-glutathione</text>
        <dbReference type="Rhea" id="RHEA:75963"/>
        <dbReference type="ChEBI" id="CHEBI:57925"/>
        <dbReference type="ChEBI" id="CHEBI:85236"/>
        <dbReference type="ChEBI" id="CHEBI:194498"/>
    </reaction>
    <physiologicalReaction direction="left-to-right" evidence="17">
        <dbReference type="Rhea" id="RHEA:75964"/>
    </physiologicalReaction>
</comment>
<dbReference type="AlphaFoldDB" id="A0A3N4IPF3"/>
<evidence type="ECO:0000256" key="8">
    <source>
        <dbReference type="ARBA" id="ARBA00023128"/>
    </source>
</evidence>
<evidence type="ECO:0000256" key="1">
    <source>
        <dbReference type="ARBA" id="ARBA00004374"/>
    </source>
</evidence>
<proteinExistence type="predicted"/>
<evidence type="ECO:0000256" key="11">
    <source>
        <dbReference type="ARBA" id="ARBA00023239"/>
    </source>
</evidence>
<dbReference type="EMBL" id="ML119650">
    <property type="protein sequence ID" value="RPA86111.1"/>
    <property type="molecule type" value="Genomic_DNA"/>
</dbReference>
<dbReference type="InterPro" id="IPR050997">
    <property type="entry name" value="MAPEG"/>
</dbReference>
<evidence type="ECO:0000256" key="20">
    <source>
        <dbReference type="ARBA" id="ARBA00076908"/>
    </source>
</evidence>
<reference evidence="21 22" key="1">
    <citation type="journal article" date="2018" name="Nat. Ecol. Evol.">
        <title>Pezizomycetes genomes reveal the molecular basis of ectomycorrhizal truffle lifestyle.</title>
        <authorList>
            <person name="Murat C."/>
            <person name="Payen T."/>
            <person name="Noel B."/>
            <person name="Kuo A."/>
            <person name="Morin E."/>
            <person name="Chen J."/>
            <person name="Kohler A."/>
            <person name="Krizsan K."/>
            <person name="Balestrini R."/>
            <person name="Da Silva C."/>
            <person name="Montanini B."/>
            <person name="Hainaut M."/>
            <person name="Levati E."/>
            <person name="Barry K.W."/>
            <person name="Belfiori B."/>
            <person name="Cichocki N."/>
            <person name="Clum A."/>
            <person name="Dockter R.B."/>
            <person name="Fauchery L."/>
            <person name="Guy J."/>
            <person name="Iotti M."/>
            <person name="Le Tacon F."/>
            <person name="Lindquist E.A."/>
            <person name="Lipzen A."/>
            <person name="Malagnac F."/>
            <person name="Mello A."/>
            <person name="Molinier V."/>
            <person name="Miyauchi S."/>
            <person name="Poulain J."/>
            <person name="Riccioni C."/>
            <person name="Rubini A."/>
            <person name="Sitrit Y."/>
            <person name="Splivallo R."/>
            <person name="Traeger S."/>
            <person name="Wang M."/>
            <person name="Zifcakova L."/>
            <person name="Wipf D."/>
            <person name="Zambonelli A."/>
            <person name="Paolocci F."/>
            <person name="Nowrousian M."/>
            <person name="Ottonello S."/>
            <person name="Baldrian P."/>
            <person name="Spatafora J.W."/>
            <person name="Henrissat B."/>
            <person name="Nagy L.G."/>
            <person name="Aury J.M."/>
            <person name="Wincker P."/>
            <person name="Grigoriev I.V."/>
            <person name="Bonfante P."/>
            <person name="Martin F.M."/>
        </authorList>
    </citation>
    <scope>NUCLEOTIDE SEQUENCE [LARGE SCALE GENOMIC DNA]</scope>
    <source>
        <strain evidence="21 22">RN42</strain>
    </source>
</reference>
<comment type="subcellular location">
    <subcellularLocation>
        <location evidence="1">Mitochondrion outer membrane</location>
        <topology evidence="1">Multi-pass membrane protein</topology>
    </subcellularLocation>
</comment>
<evidence type="ECO:0000256" key="10">
    <source>
        <dbReference type="ARBA" id="ARBA00023139"/>
    </source>
</evidence>
<dbReference type="FunFam" id="1.20.120.550:FF:000004">
    <property type="entry name" value="Microsomal glutathione S-transferase 3"/>
    <property type="match status" value="1"/>
</dbReference>
<dbReference type="Gene3D" id="1.20.120.550">
    <property type="entry name" value="Membrane associated eicosanoid/glutathione metabolism-like domain"/>
    <property type="match status" value="1"/>
</dbReference>
<dbReference type="PANTHER" id="PTHR10250:SF26">
    <property type="entry name" value="GLUTATHIONE S-TRANSFERASE 3, MITOCHONDRIAL"/>
    <property type="match status" value="1"/>
</dbReference>
<evidence type="ECO:0000256" key="16">
    <source>
        <dbReference type="ARBA" id="ARBA00049298"/>
    </source>
</evidence>
<keyword evidence="22" id="KW-1185">Reference proteome</keyword>
<keyword evidence="8" id="KW-0496">Mitochondrion</keyword>
<keyword evidence="7" id="KW-0443">Lipid metabolism</keyword>
<dbReference type="GO" id="GO:0005741">
    <property type="term" value="C:mitochondrial outer membrane"/>
    <property type="evidence" value="ECO:0007669"/>
    <property type="project" value="UniProtKB-SubCell"/>
</dbReference>
<dbReference type="GO" id="GO:0004364">
    <property type="term" value="F:glutathione transferase activity"/>
    <property type="evidence" value="ECO:0007669"/>
    <property type="project" value="TreeGrafter"/>
</dbReference>
<evidence type="ECO:0000256" key="5">
    <source>
        <dbReference type="ARBA" id="ARBA00022989"/>
    </source>
</evidence>
<evidence type="ECO:0000256" key="3">
    <source>
        <dbReference type="ARBA" id="ARBA00022692"/>
    </source>
</evidence>
<protein>
    <recommendedName>
        <fullName evidence="18">Glutathione S-transferase 3, mitochondrial</fullName>
        <ecNumber evidence="15">4.4.1.20</ecNumber>
    </recommendedName>
    <alternativeName>
        <fullName evidence="19">Glutathione peroxidase MGST3</fullName>
    </alternativeName>
    <alternativeName>
        <fullName evidence="20">LTC4 synthase MGST3</fullName>
    </alternativeName>
</protein>
<dbReference type="GO" id="GO:0004464">
    <property type="term" value="F:leukotriene-C4 synthase activity"/>
    <property type="evidence" value="ECO:0007669"/>
    <property type="project" value="UniProtKB-EC"/>
</dbReference>
<keyword evidence="6" id="KW-0560">Oxidoreductase</keyword>
<dbReference type="GO" id="GO:0005635">
    <property type="term" value="C:nuclear envelope"/>
    <property type="evidence" value="ECO:0007669"/>
    <property type="project" value="TreeGrafter"/>
</dbReference>
<evidence type="ECO:0000256" key="17">
    <source>
        <dbReference type="ARBA" id="ARBA00051411"/>
    </source>
</evidence>
<gene>
    <name evidence="21" type="ORF">BJ508DRAFT_411308</name>
</gene>
<keyword evidence="3" id="KW-0812">Transmembrane</keyword>
<evidence type="ECO:0000256" key="7">
    <source>
        <dbReference type="ARBA" id="ARBA00023098"/>
    </source>
</evidence>
<evidence type="ECO:0000256" key="12">
    <source>
        <dbReference type="ARBA" id="ARBA00023288"/>
    </source>
</evidence>
<dbReference type="SUPFAM" id="SSF161084">
    <property type="entry name" value="MAPEG domain-like"/>
    <property type="match status" value="1"/>
</dbReference>
<keyword evidence="2" id="KW-0808">Transferase</keyword>
<evidence type="ECO:0000256" key="13">
    <source>
        <dbReference type="ARBA" id="ARBA00037884"/>
    </source>
</evidence>
<evidence type="ECO:0000256" key="2">
    <source>
        <dbReference type="ARBA" id="ARBA00022679"/>
    </source>
</evidence>
<evidence type="ECO:0000256" key="18">
    <source>
        <dbReference type="ARBA" id="ARBA00069748"/>
    </source>
</evidence>
<comment type="pathway">
    <text evidence="13">Lipid metabolism; leukotriene C4 biosynthesis.</text>
</comment>